<accession>K0RK89</accession>
<proteinExistence type="predicted"/>
<feature type="compositionally biased region" description="Basic residues" evidence="1">
    <location>
        <begin position="85"/>
        <end position="97"/>
    </location>
</feature>
<gene>
    <name evidence="2" type="ORF">THAOC_26904</name>
</gene>
<comment type="caution">
    <text evidence="2">The sequence shown here is derived from an EMBL/GenBank/DDBJ whole genome shotgun (WGS) entry which is preliminary data.</text>
</comment>
<dbReference type="Proteomes" id="UP000266841">
    <property type="component" value="Unassembled WGS sequence"/>
</dbReference>
<organism evidence="2 3">
    <name type="scientific">Thalassiosira oceanica</name>
    <name type="common">Marine diatom</name>
    <dbReference type="NCBI Taxonomy" id="159749"/>
    <lineage>
        <taxon>Eukaryota</taxon>
        <taxon>Sar</taxon>
        <taxon>Stramenopiles</taxon>
        <taxon>Ochrophyta</taxon>
        <taxon>Bacillariophyta</taxon>
        <taxon>Coscinodiscophyceae</taxon>
        <taxon>Thalassiosirophycidae</taxon>
        <taxon>Thalassiosirales</taxon>
        <taxon>Thalassiosiraceae</taxon>
        <taxon>Thalassiosira</taxon>
    </lineage>
</organism>
<sequence>MGPGRKAAAVAEMITGMARQMDRMMRAARDGLRFTLARALRKRVPAFGVGPERTQGEGRATCVARTVRSRSLSHKERAATLPRRTDKRRTPRSRQHGPARTGKQGTGCAWNRDNPVHGERRIARRSPVVGPGVTTWVSQRLHSGREIAEGALRGKPPHREDGDTSADNINRDTPRSAGWLARSTVNGNVGRAV</sequence>
<evidence type="ECO:0000313" key="3">
    <source>
        <dbReference type="Proteomes" id="UP000266841"/>
    </source>
</evidence>
<protein>
    <submittedName>
        <fullName evidence="2">Uncharacterized protein</fullName>
    </submittedName>
</protein>
<dbReference type="AlphaFoldDB" id="K0RK89"/>
<evidence type="ECO:0000313" key="2">
    <source>
        <dbReference type="EMBL" id="EJK53620.1"/>
    </source>
</evidence>
<feature type="region of interest" description="Disordered" evidence="1">
    <location>
        <begin position="67"/>
        <end position="114"/>
    </location>
</feature>
<feature type="region of interest" description="Disordered" evidence="1">
    <location>
        <begin position="145"/>
        <end position="176"/>
    </location>
</feature>
<name>K0RK89_THAOC</name>
<evidence type="ECO:0000256" key="1">
    <source>
        <dbReference type="SAM" id="MobiDB-lite"/>
    </source>
</evidence>
<reference evidence="2 3" key="1">
    <citation type="journal article" date="2012" name="Genome Biol.">
        <title>Genome and low-iron response of an oceanic diatom adapted to chronic iron limitation.</title>
        <authorList>
            <person name="Lommer M."/>
            <person name="Specht M."/>
            <person name="Roy A.S."/>
            <person name="Kraemer L."/>
            <person name="Andreson R."/>
            <person name="Gutowska M.A."/>
            <person name="Wolf J."/>
            <person name="Bergner S.V."/>
            <person name="Schilhabel M.B."/>
            <person name="Klostermeier U.C."/>
            <person name="Beiko R.G."/>
            <person name="Rosenstiel P."/>
            <person name="Hippler M."/>
            <person name="Laroche J."/>
        </authorList>
    </citation>
    <scope>NUCLEOTIDE SEQUENCE [LARGE SCALE GENOMIC DNA]</scope>
    <source>
        <strain evidence="2 3">CCMP1005</strain>
    </source>
</reference>
<dbReference type="EMBL" id="AGNL01037413">
    <property type="protein sequence ID" value="EJK53620.1"/>
    <property type="molecule type" value="Genomic_DNA"/>
</dbReference>
<keyword evidence="3" id="KW-1185">Reference proteome</keyword>